<evidence type="ECO:0000313" key="3">
    <source>
        <dbReference type="EMBL" id="MFC4309251.1"/>
    </source>
</evidence>
<keyword evidence="4" id="KW-1185">Reference proteome</keyword>
<dbReference type="InterPro" id="IPR007296">
    <property type="entry name" value="DUF403"/>
</dbReference>
<dbReference type="Gene3D" id="3.30.1490.270">
    <property type="match status" value="1"/>
</dbReference>
<name>A0ABV8SP99_9GAMM</name>
<comment type="caution">
    <text evidence="3">The sequence shown here is derived from an EMBL/GenBank/DDBJ whole genome shotgun (WGS) entry which is preliminary data.</text>
</comment>
<accession>A0ABV8SP99</accession>
<dbReference type="EMBL" id="JBHSDU010000003">
    <property type="protein sequence ID" value="MFC4309251.1"/>
    <property type="molecule type" value="Genomic_DNA"/>
</dbReference>
<gene>
    <name evidence="3" type="ORF">ACFPN2_09180</name>
</gene>
<dbReference type="InterPro" id="IPR051680">
    <property type="entry name" value="ATP-dep_Glu-Cys_Ligase-2"/>
</dbReference>
<dbReference type="PANTHER" id="PTHR34595:SF2">
    <property type="entry name" value="BLR2978 PROTEIN"/>
    <property type="match status" value="1"/>
</dbReference>
<dbReference type="PANTHER" id="PTHR34595">
    <property type="entry name" value="BLR5612 PROTEIN"/>
    <property type="match status" value="1"/>
</dbReference>
<proteinExistence type="predicted"/>
<sequence>MSASLQTYTPDLQRYDELLSPDGSIRPHWRALVERLEQAGPDAVRRSADLARRLIVENGVTYNVYADPQGRDRLWTLDMLPVIMSAEEWQSIERGVIQRARLFDALLADLYGPQRLLQEGTAPAEVAFGHPNYLWPCHGAVPRGGRWLYMYAADLARSPDGRWWVLSDRTQTPSGPGYALENRRIVSRVLADTLDDLNVRPLSGAFASLRDGLLANVEESETPLAVVLTPGPFNETYFEHAYLARQLGFSLVEGSDLTVRDDTLYLKTLGGLKRVHAVLRRLDDDFCDPAELRADSALGVQGLLKVVRAGRVVLGNALGSGVIESAAWLGFLPSICEWLLGESLQLPSVATWWCGERPALEEVLEGLDRLVIKPTFPNQRFEAVFGRDLTRDARARLIRRLRARPYAYVAQERLALSQTPVWRGTGLTGRALSLRVYAIAGPEGYQVIPGGMARIASDVYADVVSTQRGGGSKDVWVLGQGEEGSQATELAPRSRLRNESLPSRVGENLYWLGRYATRCEDKVRLLRGTLALERRSEVWPRAVDTCRHLGVTPMDSDPAASLFDTQHQLGIAADLQRLQWSATQARGRLSAEHWRAIGVVQRQYHDASSSSSDVRETLDRLTLSCAALSGFAHDDMTQDDAWRLMMLGRRVERISFLSLLLSRRLSEAAPTQGELEWILDIASGTIAYRTRYFDRPRLAPLLQLLVRDAKNPRSLAFLGQEICAITQQLSESAGELAVDFFQQAVTEAVEADFGALEGAGYSADLARQGFSRALSKVVDAASLLSDRLSMRHFSHTELDRHAVTA</sequence>
<evidence type="ECO:0000259" key="2">
    <source>
        <dbReference type="Pfam" id="PF14403"/>
    </source>
</evidence>
<feature type="domain" description="DUF403" evidence="1">
    <location>
        <begin position="501"/>
        <end position="793"/>
    </location>
</feature>
<dbReference type="Pfam" id="PF04168">
    <property type="entry name" value="Alpha-E"/>
    <property type="match status" value="1"/>
</dbReference>
<dbReference type="SUPFAM" id="SSF56059">
    <property type="entry name" value="Glutathione synthetase ATP-binding domain-like"/>
    <property type="match status" value="1"/>
</dbReference>
<evidence type="ECO:0000259" key="1">
    <source>
        <dbReference type="Pfam" id="PF04168"/>
    </source>
</evidence>
<feature type="domain" description="Circularly permuted ATP-grasp type 2" evidence="2">
    <location>
        <begin position="81"/>
        <end position="456"/>
    </location>
</feature>
<evidence type="ECO:0000313" key="4">
    <source>
        <dbReference type="Proteomes" id="UP001595904"/>
    </source>
</evidence>
<organism evidence="3 4">
    <name type="scientific">Steroidobacter flavus</name>
    <dbReference type="NCBI Taxonomy" id="1842136"/>
    <lineage>
        <taxon>Bacteria</taxon>
        <taxon>Pseudomonadati</taxon>
        <taxon>Pseudomonadota</taxon>
        <taxon>Gammaproteobacteria</taxon>
        <taxon>Steroidobacterales</taxon>
        <taxon>Steroidobacteraceae</taxon>
        <taxon>Steroidobacter</taxon>
    </lineage>
</organism>
<reference evidence="4" key="1">
    <citation type="journal article" date="2019" name="Int. J. Syst. Evol. Microbiol.">
        <title>The Global Catalogue of Microorganisms (GCM) 10K type strain sequencing project: providing services to taxonomists for standard genome sequencing and annotation.</title>
        <authorList>
            <consortium name="The Broad Institute Genomics Platform"/>
            <consortium name="The Broad Institute Genome Sequencing Center for Infectious Disease"/>
            <person name="Wu L."/>
            <person name="Ma J."/>
        </authorList>
    </citation>
    <scope>NUCLEOTIDE SEQUENCE [LARGE SCALE GENOMIC DNA]</scope>
    <source>
        <strain evidence="4">CGMCC 1.10759</strain>
    </source>
</reference>
<dbReference type="InterPro" id="IPR025841">
    <property type="entry name" value="CP_ATPgrasp_2"/>
</dbReference>
<dbReference type="RefSeq" id="WP_380596312.1">
    <property type="nucleotide sequence ID" value="NZ_JBHSDU010000003.1"/>
</dbReference>
<dbReference type="Proteomes" id="UP001595904">
    <property type="component" value="Unassembled WGS sequence"/>
</dbReference>
<dbReference type="Gene3D" id="3.40.50.11290">
    <property type="match status" value="1"/>
</dbReference>
<dbReference type="Pfam" id="PF14403">
    <property type="entry name" value="CP_ATPgrasp_2"/>
    <property type="match status" value="1"/>
</dbReference>
<protein>
    <submittedName>
        <fullName evidence="3">Circularly permuted type 2 ATP-grasp protein</fullName>
    </submittedName>
</protein>